<evidence type="ECO:0000256" key="7">
    <source>
        <dbReference type="SAM" id="MobiDB-lite"/>
    </source>
</evidence>
<evidence type="ECO:0000256" key="2">
    <source>
        <dbReference type="ARBA" id="ARBA00008973"/>
    </source>
</evidence>
<keyword evidence="10" id="KW-1185">Reference proteome</keyword>
<sequence length="345" mass="37110">MTTSPRPPADRPGSTNPSAADSAPGSGSTHASVQEHLDRRRAGRRRGMIVAAILAVLALVAVGIVALTQRSGGEGGAGGAAGELTALRIADTAQSDYQDAIIEVGRENGLDLEFVNFDDPYLPNTALLEGEVDANSFQHIAWLSAFNGENDSDITPLFSTNISQWGLYSSTVTDLAELPDGARIAMPDDPSNFSRALFILQSAGLLEISDEEGFYPTEEQITANPKNIEFARLAHESVQTAYEDPSVDGVVVGTDDFDPALGITVDDALQAEDPEAPSSVPYTIIVATMPDRAEDPVWEQLEETYRDQRVVDAFNEEKNGQASYVDRPRSELLDALEELDKARET</sequence>
<proteinExistence type="inferred from homology"/>
<keyword evidence="6" id="KW-0449">Lipoprotein</keyword>
<dbReference type="InterPro" id="IPR004872">
    <property type="entry name" value="Lipoprotein_NlpA"/>
</dbReference>
<dbReference type="SUPFAM" id="SSF53850">
    <property type="entry name" value="Periplasmic binding protein-like II"/>
    <property type="match status" value="1"/>
</dbReference>
<evidence type="ECO:0000256" key="6">
    <source>
        <dbReference type="ARBA" id="ARBA00023288"/>
    </source>
</evidence>
<dbReference type="RefSeq" id="WP_265809020.1">
    <property type="nucleotide sequence ID" value="NZ_BAABGL010000004.1"/>
</dbReference>
<evidence type="ECO:0000256" key="4">
    <source>
        <dbReference type="ARBA" id="ARBA00023136"/>
    </source>
</evidence>
<keyword evidence="5" id="KW-0564">Palmitate</keyword>
<evidence type="ECO:0000256" key="5">
    <source>
        <dbReference type="ARBA" id="ARBA00023139"/>
    </source>
</evidence>
<dbReference type="Gene3D" id="3.40.190.10">
    <property type="entry name" value="Periplasmic binding protein-like II"/>
    <property type="match status" value="2"/>
</dbReference>
<dbReference type="EMBL" id="BAABGL010000004">
    <property type="protein sequence ID" value="GAA4387679.1"/>
    <property type="molecule type" value="Genomic_DNA"/>
</dbReference>
<comment type="subcellular location">
    <subcellularLocation>
        <location evidence="1">Membrane</location>
        <topology evidence="1">Lipid-anchor</topology>
    </subcellularLocation>
</comment>
<dbReference type="PANTHER" id="PTHR30429">
    <property type="entry name" value="D-METHIONINE-BINDING LIPOPROTEIN METQ"/>
    <property type="match status" value="1"/>
</dbReference>
<name>A0ABP8JAB8_9MICO</name>
<keyword evidence="8" id="KW-1133">Transmembrane helix</keyword>
<gene>
    <name evidence="9" type="ORF">GCM10023167_11830</name>
</gene>
<reference evidence="10" key="1">
    <citation type="journal article" date="2019" name="Int. J. Syst. Evol. Microbiol.">
        <title>The Global Catalogue of Microorganisms (GCM) 10K type strain sequencing project: providing services to taxonomists for standard genome sequencing and annotation.</title>
        <authorList>
            <consortium name="The Broad Institute Genomics Platform"/>
            <consortium name="The Broad Institute Genome Sequencing Center for Infectious Disease"/>
            <person name="Wu L."/>
            <person name="Ma J."/>
        </authorList>
    </citation>
    <scope>NUCLEOTIDE SEQUENCE [LARGE SCALE GENOMIC DNA]</scope>
    <source>
        <strain evidence="10">JCM 17808</strain>
    </source>
</reference>
<feature type="region of interest" description="Disordered" evidence="7">
    <location>
        <begin position="1"/>
        <end position="40"/>
    </location>
</feature>
<evidence type="ECO:0008006" key="11">
    <source>
        <dbReference type="Google" id="ProtNLM"/>
    </source>
</evidence>
<evidence type="ECO:0000256" key="3">
    <source>
        <dbReference type="ARBA" id="ARBA00022729"/>
    </source>
</evidence>
<keyword evidence="3" id="KW-0732">Signal</keyword>
<accession>A0ABP8JAB8</accession>
<keyword evidence="4 8" id="KW-0472">Membrane</keyword>
<feature type="transmembrane region" description="Helical" evidence="8">
    <location>
        <begin position="47"/>
        <end position="67"/>
    </location>
</feature>
<evidence type="ECO:0000313" key="9">
    <source>
        <dbReference type="EMBL" id="GAA4387679.1"/>
    </source>
</evidence>
<keyword evidence="8" id="KW-0812">Transmembrane</keyword>
<comment type="caution">
    <text evidence="9">The sequence shown here is derived from an EMBL/GenBank/DDBJ whole genome shotgun (WGS) entry which is preliminary data.</text>
</comment>
<dbReference type="PANTHER" id="PTHR30429:SF1">
    <property type="entry name" value="D-METHIONINE-BINDING LIPOPROTEIN METQ-RELATED"/>
    <property type="match status" value="1"/>
</dbReference>
<dbReference type="Pfam" id="PF03180">
    <property type="entry name" value="Lipoprotein_9"/>
    <property type="match status" value="1"/>
</dbReference>
<evidence type="ECO:0000256" key="8">
    <source>
        <dbReference type="SAM" id="Phobius"/>
    </source>
</evidence>
<evidence type="ECO:0000256" key="1">
    <source>
        <dbReference type="ARBA" id="ARBA00004635"/>
    </source>
</evidence>
<organism evidence="9 10">
    <name type="scientific">Brevibacterium pityocampae</name>
    <dbReference type="NCBI Taxonomy" id="506594"/>
    <lineage>
        <taxon>Bacteria</taxon>
        <taxon>Bacillati</taxon>
        <taxon>Actinomycetota</taxon>
        <taxon>Actinomycetes</taxon>
        <taxon>Micrococcales</taxon>
        <taxon>Brevibacteriaceae</taxon>
        <taxon>Brevibacterium</taxon>
    </lineage>
</organism>
<protein>
    <recommendedName>
        <fullName evidence="11">D-methionine transport system substrate-binding protein</fullName>
    </recommendedName>
</protein>
<evidence type="ECO:0000313" key="10">
    <source>
        <dbReference type="Proteomes" id="UP001500642"/>
    </source>
</evidence>
<dbReference type="Proteomes" id="UP001500642">
    <property type="component" value="Unassembled WGS sequence"/>
</dbReference>
<feature type="compositionally biased region" description="Low complexity" evidence="7">
    <location>
        <begin position="17"/>
        <end position="28"/>
    </location>
</feature>
<comment type="similarity">
    <text evidence="2">Belongs to the NlpA lipoprotein family.</text>
</comment>